<dbReference type="RefSeq" id="WP_260991494.1">
    <property type="nucleotide sequence ID" value="NZ_JAODWD010000001.1"/>
</dbReference>
<organism evidence="3 4">
    <name type="scientific">Mycobacterium deserti</name>
    <dbReference type="NCBI Taxonomy" id="2978347"/>
    <lineage>
        <taxon>Bacteria</taxon>
        <taxon>Bacillati</taxon>
        <taxon>Actinomycetota</taxon>
        <taxon>Actinomycetes</taxon>
        <taxon>Mycobacteriales</taxon>
        <taxon>Mycobacteriaceae</taxon>
        <taxon>Mycobacterium</taxon>
    </lineage>
</organism>
<accession>A0ABT2M5C1</accession>
<proteinExistence type="predicted"/>
<keyword evidence="2" id="KW-0732">Signal</keyword>
<name>A0ABT2M5C1_9MYCO</name>
<keyword evidence="4" id="KW-1185">Reference proteome</keyword>
<reference evidence="4" key="1">
    <citation type="submission" date="2023-07" db="EMBL/GenBank/DDBJ databases">
        <authorList>
            <person name="Deng Y."/>
            <person name="Zhang Y.-Q."/>
        </authorList>
    </citation>
    <scope>NUCLEOTIDE SEQUENCE [LARGE SCALE GENOMIC DNA]</scope>
    <source>
        <strain evidence="4">CPCC 205710</strain>
    </source>
</reference>
<comment type="caution">
    <text evidence="3">The sequence shown here is derived from an EMBL/GenBank/DDBJ whole genome shotgun (WGS) entry which is preliminary data.</text>
</comment>
<sequence>MRRLVAACLLAAAAGVGAAPAAADPQDLVPWCSGDQTPMDSNCREMAHQVFTHGSGTDPELPTGTDPGNQPVT</sequence>
<protein>
    <recommendedName>
        <fullName evidence="5">Secreted protein</fullName>
    </recommendedName>
</protein>
<feature type="chain" id="PRO_5045607525" description="Secreted protein" evidence="2">
    <location>
        <begin position="19"/>
        <end position="73"/>
    </location>
</feature>
<evidence type="ECO:0000313" key="4">
    <source>
        <dbReference type="Proteomes" id="UP001206639"/>
    </source>
</evidence>
<evidence type="ECO:0000313" key="3">
    <source>
        <dbReference type="EMBL" id="MCT7657447.1"/>
    </source>
</evidence>
<evidence type="ECO:0000256" key="2">
    <source>
        <dbReference type="SAM" id="SignalP"/>
    </source>
</evidence>
<dbReference type="EMBL" id="JAODWD010000001">
    <property type="protein sequence ID" value="MCT7657447.1"/>
    <property type="molecule type" value="Genomic_DNA"/>
</dbReference>
<evidence type="ECO:0000256" key="1">
    <source>
        <dbReference type="SAM" id="MobiDB-lite"/>
    </source>
</evidence>
<feature type="signal peptide" evidence="2">
    <location>
        <begin position="1"/>
        <end position="18"/>
    </location>
</feature>
<dbReference type="Proteomes" id="UP001206639">
    <property type="component" value="Unassembled WGS sequence"/>
</dbReference>
<gene>
    <name evidence="3" type="ORF">N4S67_03315</name>
</gene>
<feature type="region of interest" description="Disordered" evidence="1">
    <location>
        <begin position="50"/>
        <end position="73"/>
    </location>
</feature>
<evidence type="ECO:0008006" key="5">
    <source>
        <dbReference type="Google" id="ProtNLM"/>
    </source>
</evidence>